<reference evidence="1 2" key="1">
    <citation type="submission" date="2014-07" db="EMBL/GenBank/DDBJ databases">
        <title>Epilithonimonas lactis LMG 22401 Genome.</title>
        <authorList>
            <person name="Pipes S.E."/>
            <person name="Stropko S.J."/>
        </authorList>
    </citation>
    <scope>NUCLEOTIDE SEQUENCE [LARGE SCALE GENOMIC DNA]</scope>
    <source>
        <strain evidence="1 2">LMG 24401</strain>
    </source>
</reference>
<dbReference type="AlphaFoldDB" id="A0A085BMG8"/>
<dbReference type="Proteomes" id="UP000028623">
    <property type="component" value="Unassembled WGS sequence"/>
</dbReference>
<evidence type="ECO:0000313" key="2">
    <source>
        <dbReference type="Proteomes" id="UP000028623"/>
    </source>
</evidence>
<gene>
    <name evidence="1" type="ORF">IO89_03570</name>
</gene>
<dbReference type="EMBL" id="JPLY01000001">
    <property type="protein sequence ID" value="KFC23663.1"/>
    <property type="molecule type" value="Genomic_DNA"/>
</dbReference>
<dbReference type="SUPFAM" id="SSF63825">
    <property type="entry name" value="YWTD domain"/>
    <property type="match status" value="1"/>
</dbReference>
<dbReference type="eggNOG" id="ENOG5033IE9">
    <property type="taxonomic scope" value="Bacteria"/>
</dbReference>
<sequence>MNQFSFLLLLFIVSCTNQKSISIPENFSENKIPKLYSDEWYILNNSNDDYLVKNENGKLVVEKTKYRNSSKLNILGGNLIGENGGEWGGKLSFKSNDNSLPVKKIKSGNIVQIFKFQKKIFFIEGLAHLSTSEGELYELNPKDFSYKKLIDFEDAPEAVTTYKDKIFIASHQNFYEIENFKKTKIFEKEFWGSLYPNSIAVFDEENIFLGMRSGIVKINLNTKKIEFFREK</sequence>
<name>A0A085BMG8_9FLAO</name>
<keyword evidence="2" id="KW-1185">Reference proteome</keyword>
<organism evidence="1 2">
    <name type="scientific">Epilithonimonas lactis</name>
    <dbReference type="NCBI Taxonomy" id="421072"/>
    <lineage>
        <taxon>Bacteria</taxon>
        <taxon>Pseudomonadati</taxon>
        <taxon>Bacteroidota</taxon>
        <taxon>Flavobacteriia</taxon>
        <taxon>Flavobacteriales</taxon>
        <taxon>Weeksellaceae</taxon>
        <taxon>Chryseobacterium group</taxon>
        <taxon>Epilithonimonas</taxon>
    </lineage>
</organism>
<accession>A0A085BMG8</accession>
<comment type="caution">
    <text evidence="1">The sequence shown here is derived from an EMBL/GenBank/DDBJ whole genome shotgun (WGS) entry which is preliminary data.</text>
</comment>
<dbReference type="RefSeq" id="WP_034973615.1">
    <property type="nucleotide sequence ID" value="NZ_FOFI01000002.1"/>
</dbReference>
<evidence type="ECO:0000313" key="1">
    <source>
        <dbReference type="EMBL" id="KFC23663.1"/>
    </source>
</evidence>
<proteinExistence type="predicted"/>
<dbReference type="STRING" id="421072.SAMN04488097_1682"/>
<protein>
    <submittedName>
        <fullName evidence="1">Uncharacterized protein</fullName>
    </submittedName>
</protein>
<dbReference type="OrthoDB" id="2987994at2"/>